<reference evidence="3" key="1">
    <citation type="journal article" date="2022" name="Arch. Microbiol.">
        <title>Thiomicrorhabdus immobilis sp. nov., a mesophilic sulfur-oxidizing bacterium isolated from sediment of a brackish lake in northern Japan.</title>
        <authorList>
            <person name="Kojima H."/>
            <person name="Mochizuki J."/>
            <person name="Kanda M."/>
            <person name="Watanabe T."/>
            <person name="Fukui M."/>
        </authorList>
    </citation>
    <scope>NUCLEOTIDE SEQUENCE</scope>
    <source>
        <strain evidence="3">Am19</strain>
    </source>
</reference>
<dbReference type="InterPro" id="IPR052163">
    <property type="entry name" value="DGC-Regulatory_Protein"/>
</dbReference>
<dbReference type="SMART" id="SM00267">
    <property type="entry name" value="GGDEF"/>
    <property type="match status" value="1"/>
</dbReference>
<dbReference type="Gene3D" id="3.30.70.270">
    <property type="match status" value="1"/>
</dbReference>
<name>A0ABN6CXN2_9GAMM</name>
<evidence type="ECO:0000259" key="2">
    <source>
        <dbReference type="PROSITE" id="PS50887"/>
    </source>
</evidence>
<dbReference type="EMBL" id="AP024202">
    <property type="protein sequence ID" value="BCN92622.1"/>
    <property type="molecule type" value="Genomic_DNA"/>
</dbReference>
<dbReference type="InterPro" id="IPR029787">
    <property type="entry name" value="Nucleotide_cyclase"/>
</dbReference>
<feature type="transmembrane region" description="Helical" evidence="1">
    <location>
        <begin position="265"/>
        <end position="287"/>
    </location>
</feature>
<keyword evidence="1" id="KW-0472">Membrane</keyword>
<dbReference type="Pfam" id="PF00990">
    <property type="entry name" value="GGDEF"/>
    <property type="match status" value="1"/>
</dbReference>
<organism evidence="3 4">
    <name type="scientific">Thiomicrorhabdus immobilis</name>
    <dbReference type="NCBI Taxonomy" id="2791037"/>
    <lineage>
        <taxon>Bacteria</taxon>
        <taxon>Pseudomonadati</taxon>
        <taxon>Pseudomonadota</taxon>
        <taxon>Gammaproteobacteria</taxon>
        <taxon>Thiotrichales</taxon>
        <taxon>Piscirickettsiaceae</taxon>
        <taxon>Thiomicrorhabdus</taxon>
    </lineage>
</organism>
<dbReference type="CDD" id="cd01949">
    <property type="entry name" value="GGDEF"/>
    <property type="match status" value="1"/>
</dbReference>
<keyword evidence="1" id="KW-0812">Transmembrane</keyword>
<gene>
    <name evidence="3" type="ORF">THMIRHAM_04070</name>
</gene>
<evidence type="ECO:0000256" key="1">
    <source>
        <dbReference type="SAM" id="Phobius"/>
    </source>
</evidence>
<evidence type="ECO:0000313" key="3">
    <source>
        <dbReference type="EMBL" id="BCN92622.1"/>
    </source>
</evidence>
<feature type="domain" description="GGDEF" evidence="2">
    <location>
        <begin position="334"/>
        <end position="472"/>
    </location>
</feature>
<feature type="transmembrane region" description="Helical" evidence="1">
    <location>
        <begin position="6"/>
        <end position="26"/>
    </location>
</feature>
<dbReference type="Proteomes" id="UP001054820">
    <property type="component" value="Chromosome"/>
</dbReference>
<evidence type="ECO:0000313" key="4">
    <source>
        <dbReference type="Proteomes" id="UP001054820"/>
    </source>
</evidence>
<dbReference type="InterPro" id="IPR000160">
    <property type="entry name" value="GGDEF_dom"/>
</dbReference>
<proteinExistence type="predicted"/>
<sequence>MERIRSKSMFILIMLVVLTVLTVLLWQRYNSEVKQFSELQQTLMQQQAYQTAKDIKNQVNIYRNQMAAISLDPSWISNLSLFRDMTVLQKSMHDRLQLYFPNMYAFSIADDNGAQLGGDIELFVADVCQADISNLATMFNPQVPYFDYEPYIHPKDGAYHFDVMIPIFVQGKKLVFFMSFKANILTRILHEHIISEHRSFLVRKDIPDLIEVSDKHVRDELKRPFRLSESEVKRVAATAFVDNTRWKVVVVENSEIMNNFKYERFLDFIILFLILFMFWMAVAWLGLQHETRQGTLLSRLSHQSSHDALTGLVNRRQLAAEMASAIEDARALNTFSAILYMDLNGFKEINDEYGHDIGDALLVSFAHRLKYLARNHDVVARLGGDEFVVLLKNIGTTLEEVEKSVNDTLKRFEVKLDTHYRFKDLEQTINCQPSIGKAIIDNQDRTVEELLKIADYEMYEAKRSFHKYRENA</sequence>
<keyword evidence="1" id="KW-1133">Transmembrane helix</keyword>
<protein>
    <recommendedName>
        <fullName evidence="2">GGDEF domain-containing protein</fullName>
    </recommendedName>
</protein>
<accession>A0ABN6CXN2</accession>
<dbReference type="InterPro" id="IPR043128">
    <property type="entry name" value="Rev_trsase/Diguanyl_cyclase"/>
</dbReference>
<dbReference type="PANTHER" id="PTHR46663:SF2">
    <property type="entry name" value="GGDEF DOMAIN-CONTAINING PROTEIN"/>
    <property type="match status" value="1"/>
</dbReference>
<dbReference type="RefSeq" id="WP_237262445.1">
    <property type="nucleotide sequence ID" value="NZ_AP024202.1"/>
</dbReference>
<dbReference type="NCBIfam" id="TIGR00254">
    <property type="entry name" value="GGDEF"/>
    <property type="match status" value="1"/>
</dbReference>
<dbReference type="PROSITE" id="PS50887">
    <property type="entry name" value="GGDEF"/>
    <property type="match status" value="1"/>
</dbReference>
<dbReference type="PANTHER" id="PTHR46663">
    <property type="entry name" value="DIGUANYLATE CYCLASE DGCT-RELATED"/>
    <property type="match status" value="1"/>
</dbReference>
<dbReference type="SUPFAM" id="SSF55073">
    <property type="entry name" value="Nucleotide cyclase"/>
    <property type="match status" value="1"/>
</dbReference>
<keyword evidence="4" id="KW-1185">Reference proteome</keyword>